<accession>A0A1T3NI79</accession>
<keyword evidence="2" id="KW-1185">Reference proteome</keyword>
<name>A0A1T3NI79_9ACTN</name>
<evidence type="ECO:0000313" key="2">
    <source>
        <dbReference type="Proteomes" id="UP000190037"/>
    </source>
</evidence>
<reference evidence="1 2" key="1">
    <citation type="submission" date="2017-03" db="EMBL/GenBank/DDBJ databases">
        <title>Draft genome sequence of Streptomyces scabrisporus NF3, endophyte isolated from Amphipterygium adstringens.</title>
        <authorList>
            <person name="Vazquez M."/>
            <person name="Ceapa C.D."/>
            <person name="Rodriguez Luna D."/>
            <person name="Sanchez Esquivel S."/>
        </authorList>
    </citation>
    <scope>NUCLEOTIDE SEQUENCE [LARGE SCALE GENOMIC DNA]</scope>
    <source>
        <strain evidence="1 2">NF3</strain>
    </source>
</reference>
<organism evidence="1 2">
    <name type="scientific">Embleya scabrispora</name>
    <dbReference type="NCBI Taxonomy" id="159449"/>
    <lineage>
        <taxon>Bacteria</taxon>
        <taxon>Bacillati</taxon>
        <taxon>Actinomycetota</taxon>
        <taxon>Actinomycetes</taxon>
        <taxon>Kitasatosporales</taxon>
        <taxon>Streptomycetaceae</taxon>
        <taxon>Embleya</taxon>
    </lineage>
</organism>
<comment type="caution">
    <text evidence="1">The sequence shown here is derived from an EMBL/GenBank/DDBJ whole genome shotgun (WGS) entry which is preliminary data.</text>
</comment>
<dbReference type="Proteomes" id="UP000190037">
    <property type="component" value="Unassembled WGS sequence"/>
</dbReference>
<evidence type="ECO:0000313" key="1">
    <source>
        <dbReference type="EMBL" id="OPC76503.1"/>
    </source>
</evidence>
<dbReference type="AlphaFoldDB" id="A0A1T3NI79"/>
<protein>
    <submittedName>
        <fullName evidence="1">Uncharacterized protein</fullName>
    </submittedName>
</protein>
<dbReference type="EMBL" id="MWQN01000006">
    <property type="protein sequence ID" value="OPC76503.1"/>
    <property type="molecule type" value="Genomic_DNA"/>
</dbReference>
<gene>
    <name evidence="1" type="ORF">B4N89_46640</name>
</gene>
<proteinExistence type="predicted"/>
<dbReference type="RefSeq" id="WP_078982782.1">
    <property type="nucleotide sequence ID" value="NZ_MWQN01000006.1"/>
</dbReference>
<sequence length="606" mass="65176">MSASKKKEHRPAKAVTNGAIAAVLSLGVGFVPTFIVGAPAGAATYNSSEYSTWVPGQTNIPVLKSLIKRTTMLDWARPGVTQTLSMTNNLDQNVYVLQRTHAMFVLADMASALASLTSASVGGVVTEATMRGAVKAAGEWQDWFKTEIEAENLKVKRGQIGVPRALANIVVATVKKGRDLNGDLKTVLDAVFFGDNSLFDRVTNAQSALADNDPFTQKLVGQIKREAQVIRPGQTEKLSEANYIENAIVFSGTNKPTSGFLEKLGNLLQAVNVPGASGLAGMAGFPTLDMYVMTEDAKKIAHMTSAPNITWTVTEAKIFPDPDGTVGDLAHPEGLGYYLWTVTPPVGEDLSLQTYNRQAYNALESSGFDRGAATQILIRLREQFQSQGSGADDTTVAKATAKVLTGPNFRKLLWLDLKNGENDSPEAVKNATYWAYKDTVWGVTHPAGGATGHESNYIRPAYIVAGGMEFEQGASHRLTDDHPRNVNDNDIAQYDACLSATRYGLTFQDAQRAIQKFGDKIPLGSGNIWNIAAPSTDGIWASDIVQIVAALNGKIKNRARGSSVGDKLVAAIDKLTAENSNDLPRLRAWWDSNANLSKDILAVLEA</sequence>